<evidence type="ECO:0000313" key="2">
    <source>
        <dbReference type="Proteomes" id="UP001497680"/>
    </source>
</evidence>
<gene>
    <name evidence="1" type="ORF">F4821DRAFT_16028</name>
</gene>
<dbReference type="EMBL" id="MU394382">
    <property type="protein sequence ID" value="KAI6081966.1"/>
    <property type="molecule type" value="Genomic_DNA"/>
</dbReference>
<sequence length="509" mass="59005">MDSLGLPSLTFFLQTLVALWVFGALYRKTISWTHYKSVMSKNGCQEPPSYPHKDPIFGIDLFLLYKKAFQERNFLDLNWQLFEKYGKTYQANRLGNRVIKTMDPELTKYTHATFFDHFGVEKIRSGAEYLWGDGITVVEGEKWAVRRKLIKPSFDVVHIGNLENRSLGTHVARLMELIPRDASTVDLMPLFRRLSLDTASEFIFGESLDALRSPDSHKEFLDAYFYAQRGTAVRLMLGPKLRFLHRDPKWFRVCDIANNFLDKRVDEALARREEGKSMGIEDSHDLHIVDEMAKATQDRLTLRFQMQNLFTPAHDGAAITLSNAFFHLSRCPNAWAKLRAEILPTKDEPITYDLLKTYQYLKNVIRETHRVTPISTLISRQCIKEVVLPRGGGKDGKSPLFLRKGDIVEMNFRCILRDKDFWGSDADQFRPERWDNLRPTWEYTPFGGGPRVCPGFRLVFAEVAYTMVKILREFERLESRDDRPWTEETRATFQNLHGAKVALFPARDA</sequence>
<name>A0ACC0CNM5_9PEZI</name>
<comment type="caution">
    <text evidence="1">The sequence shown here is derived from an EMBL/GenBank/DDBJ whole genome shotgun (WGS) entry which is preliminary data.</text>
</comment>
<proteinExistence type="predicted"/>
<protein>
    <submittedName>
        <fullName evidence="1">Cytochrome P450</fullName>
    </submittedName>
</protein>
<accession>A0ACC0CNM5</accession>
<evidence type="ECO:0000313" key="1">
    <source>
        <dbReference type="EMBL" id="KAI6081966.1"/>
    </source>
</evidence>
<organism evidence="1 2">
    <name type="scientific">Hypoxylon rubiginosum</name>
    <dbReference type="NCBI Taxonomy" id="110542"/>
    <lineage>
        <taxon>Eukaryota</taxon>
        <taxon>Fungi</taxon>
        <taxon>Dikarya</taxon>
        <taxon>Ascomycota</taxon>
        <taxon>Pezizomycotina</taxon>
        <taxon>Sordariomycetes</taxon>
        <taxon>Xylariomycetidae</taxon>
        <taxon>Xylariales</taxon>
        <taxon>Hypoxylaceae</taxon>
        <taxon>Hypoxylon</taxon>
    </lineage>
</organism>
<reference evidence="1 2" key="1">
    <citation type="journal article" date="2022" name="New Phytol.">
        <title>Ecological generalism drives hyperdiversity of secondary metabolite gene clusters in xylarialean endophytes.</title>
        <authorList>
            <person name="Franco M.E.E."/>
            <person name="Wisecaver J.H."/>
            <person name="Arnold A.E."/>
            <person name="Ju Y.M."/>
            <person name="Slot J.C."/>
            <person name="Ahrendt S."/>
            <person name="Moore L.P."/>
            <person name="Eastman K.E."/>
            <person name="Scott K."/>
            <person name="Konkel Z."/>
            <person name="Mondo S.J."/>
            <person name="Kuo A."/>
            <person name="Hayes R.D."/>
            <person name="Haridas S."/>
            <person name="Andreopoulos B."/>
            <person name="Riley R."/>
            <person name="LaButti K."/>
            <person name="Pangilinan J."/>
            <person name="Lipzen A."/>
            <person name="Amirebrahimi M."/>
            <person name="Yan J."/>
            <person name="Adam C."/>
            <person name="Keymanesh K."/>
            <person name="Ng V."/>
            <person name="Louie K."/>
            <person name="Northen T."/>
            <person name="Drula E."/>
            <person name="Henrissat B."/>
            <person name="Hsieh H.M."/>
            <person name="Youens-Clark K."/>
            <person name="Lutzoni F."/>
            <person name="Miadlikowska J."/>
            <person name="Eastwood D.C."/>
            <person name="Hamelin R.C."/>
            <person name="Grigoriev I.V."/>
            <person name="U'Ren J.M."/>
        </authorList>
    </citation>
    <scope>NUCLEOTIDE SEQUENCE [LARGE SCALE GENOMIC DNA]</scope>
    <source>
        <strain evidence="1 2">ER1909</strain>
    </source>
</reference>
<dbReference type="Proteomes" id="UP001497680">
    <property type="component" value="Unassembled WGS sequence"/>
</dbReference>
<keyword evidence="2" id="KW-1185">Reference proteome</keyword>